<dbReference type="EMBL" id="JAQQWM010000009">
    <property type="protein sequence ID" value="KAK8047829.1"/>
    <property type="molecule type" value="Genomic_DNA"/>
</dbReference>
<protein>
    <recommendedName>
        <fullName evidence="3">SET domain-containing protein</fullName>
    </recommendedName>
</protein>
<dbReference type="Proteomes" id="UP001446871">
    <property type="component" value="Unassembled WGS sequence"/>
</dbReference>
<keyword evidence="2" id="KW-1185">Reference proteome</keyword>
<evidence type="ECO:0000313" key="1">
    <source>
        <dbReference type="EMBL" id="KAK8047829.1"/>
    </source>
</evidence>
<evidence type="ECO:0008006" key="3">
    <source>
        <dbReference type="Google" id="ProtNLM"/>
    </source>
</evidence>
<evidence type="ECO:0000313" key="2">
    <source>
        <dbReference type="Proteomes" id="UP001446871"/>
    </source>
</evidence>
<proteinExistence type="predicted"/>
<comment type="caution">
    <text evidence="1">The sequence shown here is derived from an EMBL/GenBank/DDBJ whole genome shotgun (WGS) entry which is preliminary data.</text>
</comment>
<gene>
    <name evidence="1" type="ORF">PG996_015893</name>
</gene>
<name>A0ABR1TMI7_9PEZI</name>
<organism evidence="1 2">
    <name type="scientific">Apiospora saccharicola</name>
    <dbReference type="NCBI Taxonomy" id="335842"/>
    <lineage>
        <taxon>Eukaryota</taxon>
        <taxon>Fungi</taxon>
        <taxon>Dikarya</taxon>
        <taxon>Ascomycota</taxon>
        <taxon>Pezizomycotina</taxon>
        <taxon>Sordariomycetes</taxon>
        <taxon>Xylariomycetidae</taxon>
        <taxon>Amphisphaeriales</taxon>
        <taxon>Apiosporaceae</taxon>
        <taxon>Apiospora</taxon>
    </lineage>
</organism>
<reference evidence="1 2" key="1">
    <citation type="submission" date="2023-01" db="EMBL/GenBank/DDBJ databases">
        <title>Analysis of 21 Apiospora genomes using comparative genomics revels a genus with tremendous synthesis potential of carbohydrate active enzymes and secondary metabolites.</title>
        <authorList>
            <person name="Sorensen T."/>
        </authorList>
    </citation>
    <scope>NUCLEOTIDE SEQUENCE [LARGE SCALE GENOMIC DNA]</scope>
    <source>
        <strain evidence="1 2">CBS 83171</strain>
    </source>
</reference>
<sequence>MEPPLKLQPSNLQGEIIQYNIATLEHPLHNVFGTKGLAHSGSVRLCPHQTFTWRAIPRGYASWLAERPRPAAGRTHVPCDACDSTSKTASGAGVYYDRKETNAVKLVYERRLPDVPDIRKGSVIGGSYLNTVREFCKAGEYQYICPHIQLGNPHLIERLIRAIPGFWSTHTGPKRLQIREDAFDLSAYVFLYGSCNCFVQLSLVRESCPNPDGPKIVSLAMQSLQRVLVADTPGERFLTKLDPASYGHVNIRGPSSRCISWCDNSDCATSRLGRREAKILEAAWDIDGIDG</sequence>
<accession>A0ABR1TMI7</accession>